<dbReference type="GO" id="GO:0046872">
    <property type="term" value="F:metal ion binding"/>
    <property type="evidence" value="ECO:0007669"/>
    <property type="project" value="UniProtKB-KW"/>
</dbReference>
<dbReference type="PROSITE" id="PS50249">
    <property type="entry name" value="MPN"/>
    <property type="match status" value="1"/>
</dbReference>
<keyword evidence="8" id="KW-0736">Signalosome</keyword>
<evidence type="ECO:0000313" key="15">
    <source>
        <dbReference type="EMBL" id="KAL0478571.1"/>
    </source>
</evidence>
<dbReference type="InterPro" id="IPR040961">
    <property type="entry name" value="CSN5_C"/>
</dbReference>
<name>A0AAW2YM46_9EUKA</name>
<keyword evidence="16" id="KW-1185">Reference proteome</keyword>
<evidence type="ECO:0000256" key="12">
    <source>
        <dbReference type="ARBA" id="ARBA00023242"/>
    </source>
</evidence>
<sequence length="346" mass="39539">MSSSKDVARKQWETENKVKDVGNDEYYKLNQEEQQKIIEKRPWAKDPHYFKKVKMSALALLKITMHATLDTRYEIMGMVQGKVEGDTFIILDSFALPTDPNDMPESRVGMGQQAVEFTAKYVDMCDRYGELTGRKENVVGWYHSHPGFRCWLSGVDVGTQRQNQQFQDPFVAVVIDPLETQASGRVDLGSFRTYPENYKPPQASSSEYQTIPSDKVGDLGAWKDHWYTLETEYFKSSTDYNLLNLLWNKYWIKILTSSPLIKNRQYTNQQIIDVSVKLEKAEKDVTKSRGSVGNFEVGPQSAQKKNDKPEPSALSLIDTDSQKIGAEVLRGVISMITKDMLFNNTK</sequence>
<feature type="region of interest" description="Disordered" evidence="13">
    <location>
        <begin position="289"/>
        <end position="314"/>
    </location>
</feature>
<dbReference type="Pfam" id="PF18323">
    <property type="entry name" value="CSN5_C"/>
    <property type="match status" value="1"/>
</dbReference>
<proteinExistence type="inferred from homology"/>
<evidence type="ECO:0000259" key="14">
    <source>
        <dbReference type="PROSITE" id="PS50249"/>
    </source>
</evidence>
<dbReference type="GO" id="GO:0005737">
    <property type="term" value="C:cytoplasm"/>
    <property type="evidence" value="ECO:0007669"/>
    <property type="project" value="UniProtKB-SubCell"/>
</dbReference>
<evidence type="ECO:0000256" key="6">
    <source>
        <dbReference type="ARBA" id="ARBA00022670"/>
    </source>
</evidence>
<dbReference type="EMBL" id="JAOPGA020000434">
    <property type="protein sequence ID" value="KAL0478571.1"/>
    <property type="molecule type" value="Genomic_DNA"/>
</dbReference>
<keyword evidence="7" id="KW-0479">Metal-binding</keyword>
<evidence type="ECO:0000256" key="8">
    <source>
        <dbReference type="ARBA" id="ARBA00022790"/>
    </source>
</evidence>
<evidence type="ECO:0000256" key="10">
    <source>
        <dbReference type="ARBA" id="ARBA00022833"/>
    </source>
</evidence>
<dbReference type="InterPro" id="IPR050242">
    <property type="entry name" value="JAMM_MPN+_peptidase_M67A"/>
</dbReference>
<comment type="similarity">
    <text evidence="3">Belongs to the peptidase M67A family. CSN5 subfamily.</text>
</comment>
<dbReference type="SMART" id="SM00232">
    <property type="entry name" value="JAB_MPN"/>
    <property type="match status" value="1"/>
</dbReference>
<evidence type="ECO:0000256" key="13">
    <source>
        <dbReference type="SAM" id="MobiDB-lite"/>
    </source>
</evidence>
<accession>A0AAW2YM46</accession>
<keyword evidence="5" id="KW-0963">Cytoplasm</keyword>
<evidence type="ECO:0000256" key="4">
    <source>
        <dbReference type="ARBA" id="ARBA00014880"/>
    </source>
</evidence>
<dbReference type="CDD" id="cd08069">
    <property type="entry name" value="MPN_RPN11_CSN5"/>
    <property type="match status" value="1"/>
</dbReference>
<dbReference type="Gene3D" id="3.40.140.10">
    <property type="entry name" value="Cytidine Deaminase, domain 2"/>
    <property type="match status" value="1"/>
</dbReference>
<evidence type="ECO:0000256" key="11">
    <source>
        <dbReference type="ARBA" id="ARBA00023049"/>
    </source>
</evidence>
<dbReference type="GO" id="GO:0008237">
    <property type="term" value="F:metallopeptidase activity"/>
    <property type="evidence" value="ECO:0007669"/>
    <property type="project" value="UniProtKB-KW"/>
</dbReference>
<protein>
    <recommendedName>
        <fullName evidence="4">COP9 signalosome complex subunit 5</fullName>
    </recommendedName>
</protein>
<evidence type="ECO:0000256" key="3">
    <source>
        <dbReference type="ARBA" id="ARBA00006008"/>
    </source>
</evidence>
<comment type="caution">
    <text evidence="15">The sequence shown here is derived from an EMBL/GenBank/DDBJ whole genome shotgun (WGS) entry which is preliminary data.</text>
</comment>
<dbReference type="GO" id="GO:0006508">
    <property type="term" value="P:proteolysis"/>
    <property type="evidence" value="ECO:0007669"/>
    <property type="project" value="UniProtKB-KW"/>
</dbReference>
<comment type="subcellular location">
    <subcellularLocation>
        <location evidence="2">Cytoplasm</location>
    </subcellularLocation>
    <subcellularLocation>
        <location evidence="1">Nucleus</location>
    </subcellularLocation>
</comment>
<organism evidence="15 16">
    <name type="scientific">Acrasis kona</name>
    <dbReference type="NCBI Taxonomy" id="1008807"/>
    <lineage>
        <taxon>Eukaryota</taxon>
        <taxon>Discoba</taxon>
        <taxon>Heterolobosea</taxon>
        <taxon>Tetramitia</taxon>
        <taxon>Eutetramitia</taxon>
        <taxon>Acrasidae</taxon>
        <taxon>Acrasis</taxon>
    </lineage>
</organism>
<keyword evidence="11" id="KW-0482">Metalloprotease</keyword>
<dbReference type="InterPro" id="IPR037518">
    <property type="entry name" value="MPN"/>
</dbReference>
<keyword evidence="12" id="KW-0539">Nucleus</keyword>
<reference evidence="15 16" key="1">
    <citation type="submission" date="2024-03" db="EMBL/GenBank/DDBJ databases">
        <title>The Acrasis kona genome and developmental transcriptomes reveal deep origins of eukaryotic multicellular pathways.</title>
        <authorList>
            <person name="Sheikh S."/>
            <person name="Fu C.-J."/>
            <person name="Brown M.W."/>
            <person name="Baldauf S.L."/>
        </authorList>
    </citation>
    <scope>NUCLEOTIDE SEQUENCE [LARGE SCALE GENOMIC DNA]</scope>
    <source>
        <strain evidence="15 16">ATCC MYA-3509</strain>
    </source>
</reference>
<dbReference type="PANTHER" id="PTHR10410">
    <property type="entry name" value="EUKARYOTIC TRANSLATION INITIATION FACTOR 3 -RELATED"/>
    <property type="match status" value="1"/>
</dbReference>
<dbReference type="Pfam" id="PF01398">
    <property type="entry name" value="JAB"/>
    <property type="match status" value="1"/>
</dbReference>
<evidence type="ECO:0000313" key="16">
    <source>
        <dbReference type="Proteomes" id="UP001431209"/>
    </source>
</evidence>
<dbReference type="GO" id="GO:0008180">
    <property type="term" value="C:COP9 signalosome"/>
    <property type="evidence" value="ECO:0007669"/>
    <property type="project" value="UniProtKB-KW"/>
</dbReference>
<evidence type="ECO:0000256" key="7">
    <source>
        <dbReference type="ARBA" id="ARBA00022723"/>
    </source>
</evidence>
<dbReference type="SUPFAM" id="SSF102712">
    <property type="entry name" value="JAB1/MPN domain"/>
    <property type="match status" value="1"/>
</dbReference>
<gene>
    <name evidence="15" type="ORF">AKO1_008159</name>
</gene>
<evidence type="ECO:0000256" key="2">
    <source>
        <dbReference type="ARBA" id="ARBA00004496"/>
    </source>
</evidence>
<evidence type="ECO:0000256" key="1">
    <source>
        <dbReference type="ARBA" id="ARBA00004123"/>
    </source>
</evidence>
<dbReference type="InterPro" id="IPR000555">
    <property type="entry name" value="JAMM/MPN+_dom"/>
</dbReference>
<dbReference type="AlphaFoldDB" id="A0AAW2YM46"/>
<feature type="domain" description="MPN" evidence="14">
    <location>
        <begin position="53"/>
        <end position="197"/>
    </location>
</feature>
<dbReference type="FunFam" id="3.40.140.10:FF:000203">
    <property type="entry name" value="COP9 signalosome complex subunit 5"/>
    <property type="match status" value="1"/>
</dbReference>
<keyword evidence="10" id="KW-0862">Zinc</keyword>
<keyword evidence="6" id="KW-0645">Protease</keyword>
<keyword evidence="9" id="KW-0378">Hydrolase</keyword>
<evidence type="ECO:0000256" key="5">
    <source>
        <dbReference type="ARBA" id="ARBA00022490"/>
    </source>
</evidence>
<evidence type="ECO:0000256" key="9">
    <source>
        <dbReference type="ARBA" id="ARBA00022801"/>
    </source>
</evidence>
<dbReference type="Proteomes" id="UP001431209">
    <property type="component" value="Unassembled WGS sequence"/>
</dbReference>